<evidence type="ECO:0000313" key="1">
    <source>
        <dbReference type="EMBL" id="GBN30534.1"/>
    </source>
</evidence>
<dbReference type="Proteomes" id="UP000499080">
    <property type="component" value="Unassembled WGS sequence"/>
</dbReference>
<sequence>MWSDESRFSLFQNDGRTRVRREPYEAMGPSCIVPTVQANGGSIMIWSCFNGSGLGSATLCDSKMKSQHYLNMLNGQVIPSMDFSSPMDLAYSRTTMPRSTEHLLFRIGSGNMRAHFPTLIGHYKSWILTQSKSLGSTGTKVMGWFASSFVS</sequence>
<organism evidence="1 2">
    <name type="scientific">Araneus ventricosus</name>
    <name type="common">Orbweaver spider</name>
    <name type="synonym">Epeira ventricosa</name>
    <dbReference type="NCBI Taxonomy" id="182803"/>
    <lineage>
        <taxon>Eukaryota</taxon>
        <taxon>Metazoa</taxon>
        <taxon>Ecdysozoa</taxon>
        <taxon>Arthropoda</taxon>
        <taxon>Chelicerata</taxon>
        <taxon>Arachnida</taxon>
        <taxon>Araneae</taxon>
        <taxon>Araneomorphae</taxon>
        <taxon>Entelegynae</taxon>
        <taxon>Araneoidea</taxon>
        <taxon>Araneidae</taxon>
        <taxon>Araneus</taxon>
    </lineage>
</organism>
<gene>
    <name evidence="1" type="ORF">AVEN_192516_1</name>
</gene>
<dbReference type="Gene3D" id="3.30.420.10">
    <property type="entry name" value="Ribonuclease H-like superfamily/Ribonuclease H"/>
    <property type="match status" value="1"/>
</dbReference>
<dbReference type="EMBL" id="BGPR01007933">
    <property type="protein sequence ID" value="GBN30534.1"/>
    <property type="molecule type" value="Genomic_DNA"/>
</dbReference>
<name>A0A4Y2MW36_ARAVE</name>
<evidence type="ECO:0008006" key="3">
    <source>
        <dbReference type="Google" id="ProtNLM"/>
    </source>
</evidence>
<evidence type="ECO:0000313" key="2">
    <source>
        <dbReference type="Proteomes" id="UP000499080"/>
    </source>
</evidence>
<accession>A0A4Y2MW36</accession>
<keyword evidence="2" id="KW-1185">Reference proteome</keyword>
<dbReference type="AlphaFoldDB" id="A0A4Y2MW36"/>
<proteinExistence type="predicted"/>
<protein>
    <recommendedName>
        <fullName evidence="3">Transposable element Tc1 transposase</fullName>
    </recommendedName>
</protein>
<comment type="caution">
    <text evidence="1">The sequence shown here is derived from an EMBL/GenBank/DDBJ whole genome shotgun (WGS) entry which is preliminary data.</text>
</comment>
<dbReference type="GO" id="GO:0003676">
    <property type="term" value="F:nucleic acid binding"/>
    <property type="evidence" value="ECO:0007669"/>
    <property type="project" value="InterPro"/>
</dbReference>
<reference evidence="1 2" key="1">
    <citation type="journal article" date="2019" name="Sci. Rep.">
        <title>Orb-weaving spider Araneus ventricosus genome elucidates the spidroin gene catalogue.</title>
        <authorList>
            <person name="Kono N."/>
            <person name="Nakamura H."/>
            <person name="Ohtoshi R."/>
            <person name="Moran D.A.P."/>
            <person name="Shinohara A."/>
            <person name="Yoshida Y."/>
            <person name="Fujiwara M."/>
            <person name="Mori M."/>
            <person name="Tomita M."/>
            <person name="Arakawa K."/>
        </authorList>
    </citation>
    <scope>NUCLEOTIDE SEQUENCE [LARGE SCALE GENOMIC DNA]</scope>
</reference>
<dbReference type="OrthoDB" id="6503215at2759"/>
<dbReference type="InterPro" id="IPR036397">
    <property type="entry name" value="RNaseH_sf"/>
</dbReference>